<reference evidence="1" key="1">
    <citation type="journal article" date="2021" name="bioRxiv">
        <title>Whole Genome Assembly and Annotation of Northern Wild Rice, Zizania palustris L., Supports a Whole Genome Duplication in the Zizania Genus.</title>
        <authorList>
            <person name="Haas M."/>
            <person name="Kono T."/>
            <person name="Macchietto M."/>
            <person name="Millas R."/>
            <person name="McGilp L."/>
            <person name="Shao M."/>
            <person name="Duquette J."/>
            <person name="Hirsch C.N."/>
            <person name="Kimball J."/>
        </authorList>
    </citation>
    <scope>NUCLEOTIDE SEQUENCE</scope>
    <source>
        <tissue evidence="1">Fresh leaf tissue</tissue>
    </source>
</reference>
<sequence length="146" mass="16556">MVVHTYLDHSPSSSKARRSACISGSPEFLWTGPLPPSSLLRKTSQDVNLKTFVLTFIDTSLRLILTSEEAVKAGDEALKALCQGLHDWIEVQRIGQQQWHQHVLLPDLPEEVMEVHVYVSTLWAYKMCVVMSCPMFPAFEIINFIK</sequence>
<reference evidence="1" key="2">
    <citation type="submission" date="2021-02" db="EMBL/GenBank/DDBJ databases">
        <authorList>
            <person name="Kimball J.A."/>
            <person name="Haas M.W."/>
            <person name="Macchietto M."/>
            <person name="Kono T."/>
            <person name="Duquette J."/>
            <person name="Shao M."/>
        </authorList>
    </citation>
    <scope>NUCLEOTIDE SEQUENCE</scope>
    <source>
        <tissue evidence="1">Fresh leaf tissue</tissue>
    </source>
</reference>
<comment type="caution">
    <text evidence="1">The sequence shown here is derived from an EMBL/GenBank/DDBJ whole genome shotgun (WGS) entry which is preliminary data.</text>
</comment>
<organism evidence="1 2">
    <name type="scientific">Zizania palustris</name>
    <name type="common">Northern wild rice</name>
    <dbReference type="NCBI Taxonomy" id="103762"/>
    <lineage>
        <taxon>Eukaryota</taxon>
        <taxon>Viridiplantae</taxon>
        <taxon>Streptophyta</taxon>
        <taxon>Embryophyta</taxon>
        <taxon>Tracheophyta</taxon>
        <taxon>Spermatophyta</taxon>
        <taxon>Magnoliopsida</taxon>
        <taxon>Liliopsida</taxon>
        <taxon>Poales</taxon>
        <taxon>Poaceae</taxon>
        <taxon>BOP clade</taxon>
        <taxon>Oryzoideae</taxon>
        <taxon>Oryzeae</taxon>
        <taxon>Zizaniinae</taxon>
        <taxon>Zizania</taxon>
    </lineage>
</organism>
<evidence type="ECO:0000313" key="1">
    <source>
        <dbReference type="EMBL" id="KAG8088114.1"/>
    </source>
</evidence>
<gene>
    <name evidence="1" type="ORF">GUJ93_ZPchr0010g8045</name>
</gene>
<dbReference type="Proteomes" id="UP000729402">
    <property type="component" value="Unassembled WGS sequence"/>
</dbReference>
<dbReference type="EMBL" id="JAAALK010000082">
    <property type="protein sequence ID" value="KAG8088114.1"/>
    <property type="molecule type" value="Genomic_DNA"/>
</dbReference>
<keyword evidence="2" id="KW-1185">Reference proteome</keyword>
<accession>A0A8J5WEB5</accession>
<dbReference type="AlphaFoldDB" id="A0A8J5WEB5"/>
<evidence type="ECO:0000313" key="2">
    <source>
        <dbReference type="Proteomes" id="UP000729402"/>
    </source>
</evidence>
<proteinExistence type="predicted"/>
<protein>
    <submittedName>
        <fullName evidence="1">Uncharacterized protein</fullName>
    </submittedName>
</protein>
<name>A0A8J5WEB5_ZIZPA</name>